<keyword evidence="3" id="KW-1185">Reference proteome</keyword>
<dbReference type="Proteomes" id="UP001237011">
    <property type="component" value="Chromosome"/>
</dbReference>
<proteinExistence type="predicted"/>
<name>A0ABY9HAP9_9MOLU</name>
<keyword evidence="1" id="KW-0472">Membrane</keyword>
<accession>A0ABY9HAP9</accession>
<keyword evidence="1" id="KW-0812">Transmembrane</keyword>
<reference evidence="2" key="1">
    <citation type="submission" date="2023-08" db="EMBL/GenBank/DDBJ databases">
        <title>Complete genome sequence of Mycoplasma seminis 2200.</title>
        <authorList>
            <person name="Spergser J."/>
        </authorList>
    </citation>
    <scope>NUCLEOTIDE SEQUENCE [LARGE SCALE GENOMIC DNA]</scope>
    <source>
        <strain evidence="2">2200</strain>
    </source>
</reference>
<protein>
    <submittedName>
        <fullName evidence="2">Uncharacterized protein</fullName>
    </submittedName>
</protein>
<dbReference type="RefSeq" id="WP_305938089.1">
    <property type="nucleotide sequence ID" value="NZ_CP132191.1"/>
</dbReference>
<feature type="transmembrane region" description="Helical" evidence="1">
    <location>
        <begin position="512"/>
        <end position="540"/>
    </location>
</feature>
<gene>
    <name evidence="2" type="ORF">Q8852_00665</name>
</gene>
<organism evidence="2 3">
    <name type="scientific">Mycoplasma seminis</name>
    <dbReference type="NCBI Taxonomy" id="512749"/>
    <lineage>
        <taxon>Bacteria</taxon>
        <taxon>Bacillati</taxon>
        <taxon>Mycoplasmatota</taxon>
        <taxon>Mollicutes</taxon>
        <taxon>Mycoplasmataceae</taxon>
        <taxon>Mycoplasma</taxon>
    </lineage>
</organism>
<evidence type="ECO:0000313" key="3">
    <source>
        <dbReference type="Proteomes" id="UP001237011"/>
    </source>
</evidence>
<dbReference type="EMBL" id="CP132191">
    <property type="protein sequence ID" value="WLP85660.1"/>
    <property type="molecule type" value="Genomic_DNA"/>
</dbReference>
<evidence type="ECO:0000313" key="2">
    <source>
        <dbReference type="EMBL" id="WLP85660.1"/>
    </source>
</evidence>
<evidence type="ECO:0000256" key="1">
    <source>
        <dbReference type="SAM" id="Phobius"/>
    </source>
</evidence>
<sequence>MASKSDFKSLKSNISKIENKISSFDSKAEDIERTFNNLSIPNQYDVYTVASNFSNTASFYKNQCQEAMNACYDRIQEKMQKVESNIKHKSNNLLWYSFCLRKQLRSIHEFNEWFIKKDYMTLIRNANFMDEYYSTPDVIKYIKLLKLKSFEAICEEKMQAPIRYYDYWAFEDYYNNCKKYNSTYHILKAREWLFIATIHILQNNMLPGNENYKFHINALKTYQEFDEELKRKYLNDYENTYPQAVDVFNNRTKDLYEKFQYSQVKDIINDSKYFNVDDIEIEFFKSTELSPIKLFNYLEEFGNNGDLASRKQAQDDTIILLNGELKTQYIEYWIKNFDHNNWDFIQDIIKYQNNWFKISNILCPLISKNIDSIKNISDLFKHYAVGFKDYIETIKDEISIDKFMSCIIIQNEFVQKFYKKYNVVNKKDEINKLRKQLDGIAYGMIKGYHKLVSLYTAEKIAELNKVLSDASVRLYGKNKKYQITPAKKDGNLEKLKKKVKLITVSNLNKKKIIIWISVIAGLIWAGLLGTGIWAVLHFVLNWV</sequence>
<keyword evidence="1" id="KW-1133">Transmembrane helix</keyword>